<organism evidence="2 3">
    <name type="scientific">Pichia inconspicua</name>
    <dbReference type="NCBI Taxonomy" id="52247"/>
    <lineage>
        <taxon>Eukaryota</taxon>
        <taxon>Fungi</taxon>
        <taxon>Dikarya</taxon>
        <taxon>Ascomycota</taxon>
        <taxon>Saccharomycotina</taxon>
        <taxon>Pichiomycetes</taxon>
        <taxon>Pichiales</taxon>
        <taxon>Pichiaceae</taxon>
        <taxon>Pichia</taxon>
    </lineage>
</organism>
<feature type="compositionally biased region" description="Basic and acidic residues" evidence="1">
    <location>
        <begin position="219"/>
        <end position="237"/>
    </location>
</feature>
<dbReference type="GO" id="GO:0003676">
    <property type="term" value="F:nucleic acid binding"/>
    <property type="evidence" value="ECO:0007669"/>
    <property type="project" value="InterPro"/>
</dbReference>
<dbReference type="SUPFAM" id="SSF54928">
    <property type="entry name" value="RNA-binding domain, RBD"/>
    <property type="match status" value="1"/>
</dbReference>
<feature type="compositionally biased region" description="Basic and acidic residues" evidence="1">
    <location>
        <begin position="248"/>
        <end position="258"/>
    </location>
</feature>
<dbReference type="STRING" id="52247.A0A4T0X2D6"/>
<dbReference type="AlphaFoldDB" id="A0A4T0X2D6"/>
<dbReference type="EMBL" id="SELW01000316">
    <property type="protein sequence ID" value="TID29408.1"/>
    <property type="molecule type" value="Genomic_DNA"/>
</dbReference>
<comment type="caution">
    <text evidence="2">The sequence shown here is derived from an EMBL/GenBank/DDBJ whole genome shotgun (WGS) entry which is preliminary data.</text>
</comment>
<protein>
    <submittedName>
        <fullName evidence="2">Uncharacterized protein</fullName>
    </submittedName>
</protein>
<name>A0A4T0X2D6_9ASCO</name>
<evidence type="ECO:0000313" key="2">
    <source>
        <dbReference type="EMBL" id="TID29408.1"/>
    </source>
</evidence>
<gene>
    <name evidence="2" type="ORF">CANINC_001982</name>
</gene>
<accession>A0A4T0X2D6</accession>
<dbReference type="OrthoDB" id="5348404at2759"/>
<evidence type="ECO:0000313" key="3">
    <source>
        <dbReference type="Proteomes" id="UP000307173"/>
    </source>
</evidence>
<dbReference type="InterPro" id="IPR035979">
    <property type="entry name" value="RBD_domain_sf"/>
</dbReference>
<dbReference type="Proteomes" id="UP000307173">
    <property type="component" value="Unassembled WGS sequence"/>
</dbReference>
<reference evidence="2 3" key="1">
    <citation type="journal article" date="2019" name="Front. Genet.">
        <title>Whole-Genome Sequencing of the Opportunistic Yeast Pathogen Candida inconspicua Uncovers Its Hybrid Origin.</title>
        <authorList>
            <person name="Mixao V."/>
            <person name="Hansen A.P."/>
            <person name="Saus E."/>
            <person name="Boekhout T."/>
            <person name="Lass-Florl C."/>
            <person name="Gabaldon T."/>
        </authorList>
    </citation>
    <scope>NUCLEOTIDE SEQUENCE [LARGE SCALE GENOMIC DNA]</scope>
    <source>
        <strain evidence="2 3">CBS 180</strain>
    </source>
</reference>
<feature type="region of interest" description="Disordered" evidence="1">
    <location>
        <begin position="196"/>
        <end position="264"/>
    </location>
</feature>
<feature type="compositionally biased region" description="Basic residues" evidence="1">
    <location>
        <begin position="207"/>
        <end position="218"/>
    </location>
</feature>
<sequence length="264" mass="30727">MPIQSDNSQGAPTLEQNQSFHYIPQINKEGEDFTHVIYENKLNPSFTQTRALFVANLNPTMDAAIFKQILEEEAARENCTIERAWLNSKRTYCYVLVSDVPGATSIRSRLNNSTIPNVLDDGIKIYVDYIPVRALDLWIEQEKDAPSDAIWKISYQTVPSKIYIGTSFKKVLHEMVNYKNPNSGYVNFRKSYHGSNNKRNDLYDRKYSKKSNKSSKSIKHTEKPHLRRRDNLSHLEDNSNTQRRRKKSESGRQNRRSDVYIPDY</sequence>
<keyword evidence="3" id="KW-1185">Reference proteome</keyword>
<proteinExistence type="predicted"/>
<evidence type="ECO:0000256" key="1">
    <source>
        <dbReference type="SAM" id="MobiDB-lite"/>
    </source>
</evidence>